<gene>
    <name evidence="2" type="ORF">IFK94_08815</name>
</gene>
<dbReference type="InterPro" id="IPR023577">
    <property type="entry name" value="CYTH_domain"/>
</dbReference>
<evidence type="ECO:0000313" key="3">
    <source>
        <dbReference type="Proteomes" id="UP000648239"/>
    </source>
</evidence>
<dbReference type="Proteomes" id="UP000648239">
    <property type="component" value="Unassembled WGS sequence"/>
</dbReference>
<sequence>MSETETTLRLTAEERQNTLLRLKALDRIGPYSLLNPRRETVRDSYLDTPGRRLRSARFALRIRKLHEETRITLKGPATRNPDGSRTRLEIELPWTAESTARVFRELASRGLTLKGDWNHTELPSRDDLMAGARLEPFQSRIMVRETRDVVAEGTGSASFAEMVIDQVAYSPDGHECRHAEMELELRPGADPALLGPVAQLFLATFEDRLVLWLHGKLSIGLALGKLMENGPAPELLDRHNWLTEEAYRRIRVTLKG</sequence>
<dbReference type="InterPro" id="IPR033469">
    <property type="entry name" value="CYTH-like_dom_sf"/>
</dbReference>
<evidence type="ECO:0000313" key="2">
    <source>
        <dbReference type="EMBL" id="MBD3868215.1"/>
    </source>
</evidence>
<organism evidence="2 3">
    <name type="scientific">Candidatus Polarisedimenticola svalbardensis</name>
    <dbReference type="NCBI Taxonomy" id="2886004"/>
    <lineage>
        <taxon>Bacteria</taxon>
        <taxon>Pseudomonadati</taxon>
        <taxon>Acidobacteriota</taxon>
        <taxon>Candidatus Polarisedimenticolia</taxon>
        <taxon>Candidatus Polarisedimenticolales</taxon>
        <taxon>Candidatus Polarisedimenticolaceae</taxon>
        <taxon>Candidatus Polarisedimenticola</taxon>
    </lineage>
</organism>
<dbReference type="AlphaFoldDB" id="A0A8J6XZD5"/>
<evidence type="ECO:0000259" key="1">
    <source>
        <dbReference type="PROSITE" id="PS51707"/>
    </source>
</evidence>
<dbReference type="Pfam" id="PF01928">
    <property type="entry name" value="CYTH"/>
    <property type="match status" value="1"/>
</dbReference>
<feature type="domain" description="CYTH" evidence="1">
    <location>
        <begin position="1"/>
        <end position="229"/>
    </location>
</feature>
<dbReference type="SMART" id="SM01118">
    <property type="entry name" value="CYTH"/>
    <property type="match status" value="1"/>
</dbReference>
<accession>A0A8J6XZD5</accession>
<dbReference type="EMBL" id="JACXWD010000025">
    <property type="protein sequence ID" value="MBD3868215.1"/>
    <property type="molecule type" value="Genomic_DNA"/>
</dbReference>
<reference evidence="2 3" key="1">
    <citation type="submission" date="2020-08" db="EMBL/GenBank/DDBJ databases">
        <title>Acidobacteriota in marine sediments use diverse sulfur dissimilation pathways.</title>
        <authorList>
            <person name="Wasmund K."/>
        </authorList>
    </citation>
    <scope>NUCLEOTIDE SEQUENCE [LARGE SCALE GENOMIC DNA]</scope>
    <source>
        <strain evidence="2">MAG AM4</strain>
    </source>
</reference>
<dbReference type="SUPFAM" id="SSF55154">
    <property type="entry name" value="CYTH-like phosphatases"/>
    <property type="match status" value="1"/>
</dbReference>
<name>A0A8J6XZD5_9BACT</name>
<dbReference type="Gene3D" id="2.40.320.10">
    <property type="entry name" value="Hypothetical Protein Pfu-838710-001"/>
    <property type="match status" value="1"/>
</dbReference>
<dbReference type="PROSITE" id="PS51707">
    <property type="entry name" value="CYTH"/>
    <property type="match status" value="1"/>
</dbReference>
<protein>
    <submittedName>
        <fullName evidence="2">CYTH domain-containing protein</fullName>
    </submittedName>
</protein>
<comment type="caution">
    <text evidence="2">The sequence shown here is derived from an EMBL/GenBank/DDBJ whole genome shotgun (WGS) entry which is preliminary data.</text>
</comment>
<proteinExistence type="predicted"/>